<dbReference type="FunFam" id="1.10.1040.10:FF:000004">
    <property type="entry name" value="Glycerol-3-phosphate dehydrogenase [NAD(+)]"/>
    <property type="match status" value="1"/>
</dbReference>
<evidence type="ECO:0000256" key="3">
    <source>
        <dbReference type="ARBA" id="ARBA00023027"/>
    </source>
</evidence>
<dbReference type="GO" id="GO:0051287">
    <property type="term" value="F:NAD binding"/>
    <property type="evidence" value="ECO:0007669"/>
    <property type="project" value="UniProtKB-UniRule"/>
</dbReference>
<dbReference type="SUPFAM" id="SSF48179">
    <property type="entry name" value="6-phosphogluconate dehydrogenase C-terminal domain-like"/>
    <property type="match status" value="1"/>
</dbReference>
<dbReference type="GO" id="GO:0042803">
    <property type="term" value="F:protein homodimerization activity"/>
    <property type="evidence" value="ECO:0007669"/>
    <property type="project" value="InterPro"/>
</dbReference>
<evidence type="ECO:0000256" key="7">
    <source>
        <dbReference type="SAM" id="MobiDB-lite"/>
    </source>
</evidence>
<dbReference type="GO" id="GO:0006072">
    <property type="term" value="P:glycerol-3-phosphate metabolic process"/>
    <property type="evidence" value="ECO:0000318"/>
    <property type="project" value="GO_Central"/>
</dbReference>
<dbReference type="EMBL" id="KZ772953">
    <property type="protein sequence ID" value="PTQ27128.1"/>
    <property type="molecule type" value="Genomic_DNA"/>
</dbReference>
<evidence type="ECO:0000256" key="2">
    <source>
        <dbReference type="ARBA" id="ARBA00023002"/>
    </source>
</evidence>
<comment type="catalytic activity">
    <reaction evidence="4 6">
        <text>sn-glycerol 3-phosphate + NAD(+) = dihydroxyacetone phosphate + NADH + H(+)</text>
        <dbReference type="Rhea" id="RHEA:11092"/>
        <dbReference type="ChEBI" id="CHEBI:15378"/>
        <dbReference type="ChEBI" id="CHEBI:57540"/>
        <dbReference type="ChEBI" id="CHEBI:57597"/>
        <dbReference type="ChEBI" id="CHEBI:57642"/>
        <dbReference type="ChEBI" id="CHEBI:57945"/>
        <dbReference type="EC" id="1.1.1.8"/>
    </reaction>
</comment>
<evidence type="ECO:0000313" key="11">
    <source>
        <dbReference type="Proteomes" id="UP000244005"/>
    </source>
</evidence>
<dbReference type="Pfam" id="PF07479">
    <property type="entry name" value="NAD_Gly3P_dh_C"/>
    <property type="match status" value="1"/>
</dbReference>
<dbReference type="GO" id="GO:0005975">
    <property type="term" value="P:carbohydrate metabolic process"/>
    <property type="evidence" value="ECO:0007669"/>
    <property type="project" value="InterPro"/>
</dbReference>
<feature type="domain" description="Glycerol-3-phosphate dehydrogenase NAD-dependent C-terminal" evidence="9">
    <location>
        <begin position="312"/>
        <end position="460"/>
    </location>
</feature>
<evidence type="ECO:0000313" key="10">
    <source>
        <dbReference type="EMBL" id="PTQ27128.1"/>
    </source>
</evidence>
<dbReference type="InterPro" id="IPR013328">
    <property type="entry name" value="6PGD_dom2"/>
</dbReference>
<evidence type="ECO:0000259" key="8">
    <source>
        <dbReference type="Pfam" id="PF01210"/>
    </source>
</evidence>
<dbReference type="AlphaFoldDB" id="A0A2R6VZU2"/>
<proteinExistence type="inferred from homology"/>
<protein>
    <recommendedName>
        <fullName evidence="6">Glycerol-3-phosphate dehydrogenase [NAD(+)]</fullName>
        <ecNumber evidence="6">1.1.1.8</ecNumber>
    </recommendedName>
</protein>
<dbReference type="InterPro" id="IPR006168">
    <property type="entry name" value="G3P_DH_NAD-dep"/>
</dbReference>
<evidence type="ECO:0000256" key="1">
    <source>
        <dbReference type="ARBA" id="ARBA00011009"/>
    </source>
</evidence>
<dbReference type="Gramene" id="Mp7g05390.1">
    <property type="protein sequence ID" value="Mp7g05390.1.cds"/>
    <property type="gene ID" value="Mp7g05390"/>
</dbReference>
<dbReference type="PANTHER" id="PTHR11728">
    <property type="entry name" value="GLYCEROL-3-PHOSPHATE DEHYDROGENASE"/>
    <property type="match status" value="1"/>
</dbReference>
<feature type="region of interest" description="Disordered" evidence="7">
    <location>
        <begin position="488"/>
        <end position="522"/>
    </location>
</feature>
<dbReference type="FunFam" id="3.40.50.720:FF:000276">
    <property type="entry name" value="Glycerol-3-phosphate dehydrogenase [NAD(+)]"/>
    <property type="match status" value="1"/>
</dbReference>
<organism evidence="10 11">
    <name type="scientific">Marchantia polymorpha</name>
    <name type="common">Common liverwort</name>
    <name type="synonym">Marchantia aquatica</name>
    <dbReference type="NCBI Taxonomy" id="3197"/>
    <lineage>
        <taxon>Eukaryota</taxon>
        <taxon>Viridiplantae</taxon>
        <taxon>Streptophyta</taxon>
        <taxon>Embryophyta</taxon>
        <taxon>Marchantiophyta</taxon>
        <taxon>Marchantiopsida</taxon>
        <taxon>Marchantiidae</taxon>
        <taxon>Marchantiales</taxon>
        <taxon>Marchantiaceae</taxon>
        <taxon>Marchantia</taxon>
    </lineage>
</organism>
<dbReference type="GO" id="GO:0046168">
    <property type="term" value="P:glycerol-3-phosphate catabolic process"/>
    <property type="evidence" value="ECO:0007669"/>
    <property type="project" value="UniProtKB-UniRule"/>
</dbReference>
<dbReference type="Proteomes" id="UP000244005">
    <property type="component" value="Unassembled WGS sequence"/>
</dbReference>
<dbReference type="NCBIfam" id="TIGR03376">
    <property type="entry name" value="glycerol3P_DH"/>
    <property type="match status" value="1"/>
</dbReference>
<dbReference type="PRINTS" id="PR00077">
    <property type="entry name" value="GPDHDRGNASE"/>
</dbReference>
<feature type="domain" description="Glycerol-3-phosphate dehydrogenase NAD-dependent N-terminal" evidence="8">
    <location>
        <begin position="123"/>
        <end position="290"/>
    </location>
</feature>
<dbReference type="SUPFAM" id="SSF51735">
    <property type="entry name" value="NAD(P)-binding Rossmann-fold domains"/>
    <property type="match status" value="1"/>
</dbReference>
<evidence type="ECO:0000256" key="5">
    <source>
        <dbReference type="RuleBase" id="RU000437"/>
    </source>
</evidence>
<dbReference type="Pfam" id="PF01210">
    <property type="entry name" value="NAD_Gly3P_dh_N"/>
    <property type="match status" value="1"/>
</dbReference>
<dbReference type="InterPro" id="IPR008927">
    <property type="entry name" value="6-PGluconate_DH-like_C_sf"/>
</dbReference>
<dbReference type="Gene3D" id="1.10.1040.10">
    <property type="entry name" value="N-(1-d-carboxylethyl)-l-norvaline Dehydrogenase, domain 2"/>
    <property type="match status" value="1"/>
</dbReference>
<dbReference type="GO" id="GO:0005829">
    <property type="term" value="C:cytosol"/>
    <property type="evidence" value="ECO:0000318"/>
    <property type="project" value="GO_Central"/>
</dbReference>
<dbReference type="PROSITE" id="PS00957">
    <property type="entry name" value="NAD_G3PDH"/>
    <property type="match status" value="1"/>
</dbReference>
<dbReference type="InterPro" id="IPR017751">
    <property type="entry name" value="G3P_DH_NAD-dep_euk"/>
</dbReference>
<dbReference type="GO" id="GO:0141152">
    <property type="term" value="F:glycerol-3-phosphate dehydrogenase (NAD+) activity"/>
    <property type="evidence" value="ECO:0007669"/>
    <property type="project" value="UniProtKB-UniRule"/>
</dbReference>
<comment type="similarity">
    <text evidence="1 5">Belongs to the NAD-dependent glycerol-3-phosphate dehydrogenase family.</text>
</comment>
<dbReference type="OrthoDB" id="10263760at2759"/>
<evidence type="ECO:0000256" key="4">
    <source>
        <dbReference type="ARBA" id="ARBA00048683"/>
    </source>
</evidence>
<keyword evidence="11" id="KW-1185">Reference proteome</keyword>
<dbReference type="Gene3D" id="3.40.50.720">
    <property type="entry name" value="NAD(P)-binding Rossmann-like Domain"/>
    <property type="match status" value="1"/>
</dbReference>
<keyword evidence="2 5" id="KW-0560">Oxidoreductase</keyword>
<dbReference type="InterPro" id="IPR011128">
    <property type="entry name" value="G3P_DH_NAD-dep_N"/>
</dbReference>
<dbReference type="PANTHER" id="PTHR11728:SF8">
    <property type="entry name" value="GLYCEROL-3-PHOSPHATE DEHYDROGENASE [NAD(+)]-RELATED"/>
    <property type="match status" value="1"/>
</dbReference>
<dbReference type="InterPro" id="IPR036291">
    <property type="entry name" value="NAD(P)-bd_dom_sf"/>
</dbReference>
<accession>A0A2R6VZU2</accession>
<dbReference type="GO" id="GO:0047952">
    <property type="term" value="F:glycerol-3-phosphate dehydrogenase [NAD(P)+] activity"/>
    <property type="evidence" value="ECO:0000318"/>
    <property type="project" value="GO_Central"/>
</dbReference>
<name>A0A2R6VZU2_MARPO</name>
<dbReference type="InterPro" id="IPR006109">
    <property type="entry name" value="G3P_DH_NAD-dep_C"/>
</dbReference>
<dbReference type="EC" id="1.1.1.8" evidence="6"/>
<evidence type="ECO:0000256" key="6">
    <source>
        <dbReference type="RuleBase" id="RU361243"/>
    </source>
</evidence>
<gene>
    <name evidence="10" type="ORF">MARPO_0218s0007</name>
</gene>
<evidence type="ECO:0000259" key="9">
    <source>
        <dbReference type="Pfam" id="PF07479"/>
    </source>
</evidence>
<sequence length="522" mass="56379">MRGPRAFARTLCRGAPALWPRGREGARGGSVVAGAKNAQAQQLQQQTVLVCPGSPSSSSFSSSASSSSSSSPSSSAVLLALRKHFLPVSFHTAAWDMAPGLDVGSGTRDGGLLNSYEAEPDRVAVIGSGNWGSVAARLAATNARRLPYFQDEVRVWVYEEKLSNGELLSDVINKTQENVKYLPNVKLGPNVVADPNLETAVKNATMLVFVMPHQFIEGICQKLKGKIRPDAKAISLIKGMEMGDDGPRLISREISEQLGIDCSVLMGANIANEIAVEQFSEATVGYRDDKETADKWVQVFGTPYFQVTHVQDVEGVELCGTLKNIVAIAAGLVDGLGMGNNTKAAIMRIGLKEMILFSKLLFPSVQDATFFESCGIADLITTCLGGRNRKVADAFSKHGGKRSFDELEVELLNGQKLQGVLTAKEVFGLLKAKDWEESFPLFSTVHAIATRHLPPSAIVEYSERAPRKIVLFNLYNFGAATSFPVSRRSVSPSKEERSVPPTQMSPSQLMEDARQIKNSASI</sequence>
<keyword evidence="3 5" id="KW-0520">NAD</keyword>
<reference evidence="11" key="1">
    <citation type="journal article" date="2017" name="Cell">
        <title>Insights into land plant evolution garnered from the Marchantia polymorpha genome.</title>
        <authorList>
            <person name="Bowman J.L."/>
            <person name="Kohchi T."/>
            <person name="Yamato K.T."/>
            <person name="Jenkins J."/>
            <person name="Shu S."/>
            <person name="Ishizaki K."/>
            <person name="Yamaoka S."/>
            <person name="Nishihama R."/>
            <person name="Nakamura Y."/>
            <person name="Berger F."/>
            <person name="Adam C."/>
            <person name="Aki S.S."/>
            <person name="Althoff F."/>
            <person name="Araki T."/>
            <person name="Arteaga-Vazquez M.A."/>
            <person name="Balasubrmanian S."/>
            <person name="Barry K."/>
            <person name="Bauer D."/>
            <person name="Boehm C.R."/>
            <person name="Briginshaw L."/>
            <person name="Caballero-Perez J."/>
            <person name="Catarino B."/>
            <person name="Chen F."/>
            <person name="Chiyoda S."/>
            <person name="Chovatia M."/>
            <person name="Davies K.M."/>
            <person name="Delmans M."/>
            <person name="Demura T."/>
            <person name="Dierschke T."/>
            <person name="Dolan L."/>
            <person name="Dorantes-Acosta A.E."/>
            <person name="Eklund D.M."/>
            <person name="Florent S.N."/>
            <person name="Flores-Sandoval E."/>
            <person name="Fujiyama A."/>
            <person name="Fukuzawa H."/>
            <person name="Galik B."/>
            <person name="Grimanelli D."/>
            <person name="Grimwood J."/>
            <person name="Grossniklaus U."/>
            <person name="Hamada T."/>
            <person name="Haseloff J."/>
            <person name="Hetherington A.J."/>
            <person name="Higo A."/>
            <person name="Hirakawa Y."/>
            <person name="Hundley H.N."/>
            <person name="Ikeda Y."/>
            <person name="Inoue K."/>
            <person name="Inoue S.I."/>
            <person name="Ishida S."/>
            <person name="Jia Q."/>
            <person name="Kakita M."/>
            <person name="Kanazawa T."/>
            <person name="Kawai Y."/>
            <person name="Kawashima T."/>
            <person name="Kennedy M."/>
            <person name="Kinose K."/>
            <person name="Kinoshita T."/>
            <person name="Kohara Y."/>
            <person name="Koide E."/>
            <person name="Komatsu K."/>
            <person name="Kopischke S."/>
            <person name="Kubo M."/>
            <person name="Kyozuka J."/>
            <person name="Lagercrantz U."/>
            <person name="Lin S.S."/>
            <person name="Lindquist E."/>
            <person name="Lipzen A.M."/>
            <person name="Lu C.W."/>
            <person name="De Luna E."/>
            <person name="Martienssen R.A."/>
            <person name="Minamino N."/>
            <person name="Mizutani M."/>
            <person name="Mizutani M."/>
            <person name="Mochizuki N."/>
            <person name="Monte I."/>
            <person name="Mosher R."/>
            <person name="Nagasaki H."/>
            <person name="Nakagami H."/>
            <person name="Naramoto S."/>
            <person name="Nishitani K."/>
            <person name="Ohtani M."/>
            <person name="Okamoto T."/>
            <person name="Okumura M."/>
            <person name="Phillips J."/>
            <person name="Pollak B."/>
            <person name="Reinders A."/>
            <person name="Rovekamp M."/>
            <person name="Sano R."/>
            <person name="Sawa S."/>
            <person name="Schmid M.W."/>
            <person name="Shirakawa M."/>
            <person name="Solano R."/>
            <person name="Spunde A."/>
            <person name="Suetsugu N."/>
            <person name="Sugano S."/>
            <person name="Sugiyama A."/>
            <person name="Sun R."/>
            <person name="Suzuki Y."/>
            <person name="Takenaka M."/>
            <person name="Takezawa D."/>
            <person name="Tomogane H."/>
            <person name="Tsuzuki M."/>
            <person name="Ueda T."/>
            <person name="Umeda M."/>
            <person name="Ward J.M."/>
            <person name="Watanabe Y."/>
            <person name="Yazaki K."/>
            <person name="Yokoyama R."/>
            <person name="Yoshitake Y."/>
            <person name="Yotsui I."/>
            <person name="Zachgo S."/>
            <person name="Schmutz J."/>
        </authorList>
    </citation>
    <scope>NUCLEOTIDE SEQUENCE [LARGE SCALE GENOMIC DNA]</scope>
    <source>
        <strain evidence="11">Tak-1</strain>
    </source>
</reference>